<dbReference type="Proteomes" id="UP000297703">
    <property type="component" value="Unassembled WGS sequence"/>
</dbReference>
<dbReference type="PRINTS" id="PR00722">
    <property type="entry name" value="CHYMOTRYPSIN"/>
</dbReference>
<dbReference type="PROSITE" id="PS50240">
    <property type="entry name" value="TRYPSIN_DOM"/>
    <property type="match status" value="1"/>
</dbReference>
<comment type="similarity">
    <text evidence="1">Belongs to the peptidase S1 family. Snake venom subfamily.</text>
</comment>
<evidence type="ECO:0000259" key="6">
    <source>
        <dbReference type="PROSITE" id="PS50240"/>
    </source>
</evidence>
<gene>
    <name evidence="7" type="ORF">DR999_PMT22025</name>
</gene>
<dbReference type="GO" id="GO:0030141">
    <property type="term" value="C:secretory granule"/>
    <property type="evidence" value="ECO:0007669"/>
    <property type="project" value="TreeGrafter"/>
</dbReference>
<dbReference type="InterPro" id="IPR009003">
    <property type="entry name" value="Peptidase_S1_PA"/>
</dbReference>
<evidence type="ECO:0000256" key="3">
    <source>
        <dbReference type="ARBA" id="ARBA00022801"/>
    </source>
</evidence>
<accession>A0A4D9DFK7</accession>
<dbReference type="InterPro" id="IPR043504">
    <property type="entry name" value="Peptidase_S1_PA_chymotrypsin"/>
</dbReference>
<dbReference type="Gene3D" id="2.40.10.10">
    <property type="entry name" value="Trypsin-like serine proteases"/>
    <property type="match status" value="2"/>
</dbReference>
<dbReference type="PROSITE" id="PS00135">
    <property type="entry name" value="TRYPSIN_SER"/>
    <property type="match status" value="1"/>
</dbReference>
<dbReference type="PANTHER" id="PTHR24271">
    <property type="entry name" value="KALLIKREIN-RELATED"/>
    <property type="match status" value="1"/>
</dbReference>
<keyword evidence="5" id="KW-1015">Disulfide bond</keyword>
<dbReference type="InterPro" id="IPR001254">
    <property type="entry name" value="Trypsin_dom"/>
</dbReference>
<evidence type="ECO:0000256" key="4">
    <source>
        <dbReference type="ARBA" id="ARBA00022825"/>
    </source>
</evidence>
<dbReference type="EMBL" id="QXTE01000744">
    <property type="protein sequence ID" value="TFJ96196.1"/>
    <property type="molecule type" value="Genomic_DNA"/>
</dbReference>
<dbReference type="SMART" id="SM00020">
    <property type="entry name" value="Tryp_SPc"/>
    <property type="match status" value="1"/>
</dbReference>
<sequence length="260" mass="28631">MVIGRCHPLEWGSVGVEENLERLLWTAREMHAAAEQTDRHVRKNASRDMYAHMASPHTSLQEKGAIVRDFHQATRPPRPFLTQVRLGAHDLRRPALGQQLRGAVRAIRHPHYNLHTKDSDLLLLKLAPPATINKYVQPLLLATRCVPPGRRCLVSGWGTTTGPPATFSDVLHCTDMNTVSAAECRAAYPAGLTDNMLCAGVKEGGGDSCQGDSGGPLVCDRELQGVISWGEVECGLPNKPGVYTKVCKFLGWIRRTMREN</sequence>
<organism evidence="7 8">
    <name type="scientific">Platysternon megacephalum</name>
    <name type="common">big-headed turtle</name>
    <dbReference type="NCBI Taxonomy" id="55544"/>
    <lineage>
        <taxon>Eukaryota</taxon>
        <taxon>Metazoa</taxon>
        <taxon>Chordata</taxon>
        <taxon>Craniata</taxon>
        <taxon>Vertebrata</taxon>
        <taxon>Euteleostomi</taxon>
        <taxon>Archelosauria</taxon>
        <taxon>Testudinata</taxon>
        <taxon>Testudines</taxon>
        <taxon>Cryptodira</taxon>
        <taxon>Durocryptodira</taxon>
        <taxon>Testudinoidea</taxon>
        <taxon>Platysternidae</taxon>
        <taxon>Platysternon</taxon>
    </lineage>
</organism>
<keyword evidence="2" id="KW-0645">Protease</keyword>
<dbReference type="Pfam" id="PF00089">
    <property type="entry name" value="Trypsin"/>
    <property type="match status" value="1"/>
</dbReference>
<comment type="caution">
    <text evidence="7">The sequence shown here is derived from an EMBL/GenBank/DDBJ whole genome shotgun (WGS) entry which is preliminary data.</text>
</comment>
<dbReference type="STRING" id="55544.A0A4D9DFK7"/>
<dbReference type="AlphaFoldDB" id="A0A4D9DFK7"/>
<evidence type="ECO:0000313" key="7">
    <source>
        <dbReference type="EMBL" id="TFJ96196.1"/>
    </source>
</evidence>
<feature type="domain" description="Peptidase S1" evidence="6">
    <location>
        <begin position="83"/>
        <end position="258"/>
    </location>
</feature>
<reference evidence="7 8" key="1">
    <citation type="submission" date="2019-04" db="EMBL/GenBank/DDBJ databases">
        <title>Draft genome of the big-headed turtle Platysternon megacephalum.</title>
        <authorList>
            <person name="Gong S."/>
        </authorList>
    </citation>
    <scope>NUCLEOTIDE SEQUENCE [LARGE SCALE GENOMIC DNA]</scope>
    <source>
        <strain evidence="7">DO16091913</strain>
        <tissue evidence="7">Muscle</tissue>
    </source>
</reference>
<reference evidence="7 8" key="2">
    <citation type="submission" date="2019-04" db="EMBL/GenBank/DDBJ databases">
        <title>The genome sequence of big-headed turtle.</title>
        <authorList>
            <person name="Gong S."/>
        </authorList>
    </citation>
    <scope>NUCLEOTIDE SEQUENCE [LARGE SCALE GENOMIC DNA]</scope>
    <source>
        <strain evidence="7">DO16091913</strain>
        <tissue evidence="7">Muscle</tissue>
    </source>
</reference>
<evidence type="ECO:0000256" key="1">
    <source>
        <dbReference type="ARBA" id="ARBA00009228"/>
    </source>
</evidence>
<dbReference type="CDD" id="cd00190">
    <property type="entry name" value="Tryp_SPc"/>
    <property type="match status" value="1"/>
</dbReference>
<dbReference type="InterPro" id="IPR033116">
    <property type="entry name" value="TRYPSIN_SER"/>
</dbReference>
<protein>
    <submittedName>
        <fullName evidence="7">WD repeat-containing protein 13-like</fullName>
    </submittedName>
</protein>
<name>A0A4D9DFK7_9SAUR</name>
<keyword evidence="4" id="KW-0720">Serine protease</keyword>
<dbReference type="FunFam" id="2.40.10.10:FF:000010">
    <property type="entry name" value="Kallikrein related peptidase 11"/>
    <property type="match status" value="1"/>
</dbReference>
<dbReference type="GO" id="GO:0004252">
    <property type="term" value="F:serine-type endopeptidase activity"/>
    <property type="evidence" value="ECO:0007669"/>
    <property type="project" value="InterPro"/>
</dbReference>
<evidence type="ECO:0000313" key="8">
    <source>
        <dbReference type="Proteomes" id="UP000297703"/>
    </source>
</evidence>
<keyword evidence="3" id="KW-0378">Hydrolase</keyword>
<evidence type="ECO:0000256" key="2">
    <source>
        <dbReference type="ARBA" id="ARBA00022670"/>
    </source>
</evidence>
<proteinExistence type="inferred from homology"/>
<dbReference type="OrthoDB" id="10059102at2759"/>
<dbReference type="SUPFAM" id="SSF50494">
    <property type="entry name" value="Trypsin-like serine proteases"/>
    <property type="match status" value="1"/>
</dbReference>
<dbReference type="GO" id="GO:0006508">
    <property type="term" value="P:proteolysis"/>
    <property type="evidence" value="ECO:0007669"/>
    <property type="project" value="UniProtKB-KW"/>
</dbReference>
<dbReference type="InterPro" id="IPR001314">
    <property type="entry name" value="Peptidase_S1A"/>
</dbReference>
<keyword evidence="8" id="KW-1185">Reference proteome</keyword>
<evidence type="ECO:0000256" key="5">
    <source>
        <dbReference type="ARBA" id="ARBA00023157"/>
    </source>
</evidence>
<dbReference type="PANTHER" id="PTHR24271:SF48">
    <property type="entry name" value="KALLIKREIN-14"/>
    <property type="match status" value="1"/>
</dbReference>